<dbReference type="RefSeq" id="WP_253778450.1">
    <property type="nucleotide sequence ID" value="NZ_JAMTCK010000019.1"/>
</dbReference>
<gene>
    <name evidence="7" type="ORF">LX83_006434</name>
</gene>
<organism evidence="7 8">
    <name type="scientific">Goodfellowiella coeruleoviolacea</name>
    <dbReference type="NCBI Taxonomy" id="334858"/>
    <lineage>
        <taxon>Bacteria</taxon>
        <taxon>Bacillati</taxon>
        <taxon>Actinomycetota</taxon>
        <taxon>Actinomycetes</taxon>
        <taxon>Pseudonocardiales</taxon>
        <taxon>Pseudonocardiaceae</taxon>
        <taxon>Goodfellowiella</taxon>
    </lineage>
</organism>
<proteinExistence type="inferred from homology"/>
<dbReference type="Pfam" id="PF03717">
    <property type="entry name" value="PBP_dimer"/>
    <property type="match status" value="1"/>
</dbReference>
<dbReference type="SUPFAM" id="SSF56601">
    <property type="entry name" value="beta-lactamase/transpeptidase-like"/>
    <property type="match status" value="1"/>
</dbReference>
<protein>
    <submittedName>
        <fullName evidence="7">Cell division protein FtsI (Penicillin-binding protein 3)</fullName>
    </submittedName>
</protein>
<dbReference type="InterPro" id="IPR005311">
    <property type="entry name" value="PBP_dimer"/>
</dbReference>
<dbReference type="GO" id="GO:0005886">
    <property type="term" value="C:plasma membrane"/>
    <property type="evidence" value="ECO:0007669"/>
    <property type="project" value="TreeGrafter"/>
</dbReference>
<dbReference type="GO" id="GO:0008658">
    <property type="term" value="F:penicillin binding"/>
    <property type="evidence" value="ECO:0007669"/>
    <property type="project" value="InterPro"/>
</dbReference>
<evidence type="ECO:0000256" key="2">
    <source>
        <dbReference type="ARBA" id="ARBA00007171"/>
    </source>
</evidence>
<sequence>MPRIDSGRPQRSASRRPLSVRGPARKPRARFGNHRVRIVVSRFLLVAALVAAGIKLINVQVFQAEAYSQRAMQQKATLQKFPAERGSIVDRNGGQLAFSVETRELYASPNTMRKEQAAATKDNPKFDTFEQRTQRIASYIHQVLGDQAPEQEMLDKLRSEVSYVSLKKNVDPNKARQIRKEFPQIGAAYRAERVYPNGELAANIIGAANWRTDVDPEGIHGLLGLEHFKDDLLAGQNGERRVDTALGNDDWVIPGSERDLVEAVPGSDLELTIDTYLQFQVQRMISDYVAKSGARNGSAVVLDARTGEVYALATDKTFNPADFGGASPEQRNNIAVTTPFEPGSVAKVITAAAGIEYGVVRPDTVLQVPGQFPIADRVVKDAWTHGTVDMTFTGVLGKSSNVGTLMVAQQVGADRFMDMVGKFGLGKRTEVGLPGESAGVVPPRDQWSGSTFGNLPIGQGMSMTLLQMAGMYQAIANDGVRVPPRIVRATIGPDGVRHEEPRPEGVRVVSPETATTVRDMMRAVAQRSPGQTGSGPDAALPGYQISGKTGTGQQVDPTCNCYSETNNNITFAGILPADNPRFVVGIMLDAPHNAPYSSTAAPLFHDIASYLAQRYQIPLSKEQSPVQILTP</sequence>
<dbReference type="PANTHER" id="PTHR30627">
    <property type="entry name" value="PEPTIDOGLYCAN D,D-TRANSPEPTIDASE"/>
    <property type="match status" value="1"/>
</dbReference>
<dbReference type="Gene3D" id="3.40.710.10">
    <property type="entry name" value="DD-peptidase/beta-lactamase superfamily"/>
    <property type="match status" value="1"/>
</dbReference>
<dbReference type="InterPro" id="IPR050515">
    <property type="entry name" value="Beta-lactam/transpept"/>
</dbReference>
<accession>A0AAE3GKZ1</accession>
<dbReference type="Pfam" id="PF00905">
    <property type="entry name" value="Transpeptidase"/>
    <property type="match status" value="1"/>
</dbReference>
<dbReference type="PANTHER" id="PTHR30627:SF1">
    <property type="entry name" value="PEPTIDOGLYCAN D,D-TRANSPEPTIDASE FTSI"/>
    <property type="match status" value="1"/>
</dbReference>
<evidence type="ECO:0000259" key="6">
    <source>
        <dbReference type="Pfam" id="PF03717"/>
    </source>
</evidence>
<dbReference type="InterPro" id="IPR001460">
    <property type="entry name" value="PCN-bd_Tpept"/>
</dbReference>
<evidence type="ECO:0000313" key="7">
    <source>
        <dbReference type="EMBL" id="MCP2169548.1"/>
    </source>
</evidence>
<dbReference type="EMBL" id="JAMTCK010000019">
    <property type="protein sequence ID" value="MCP2169548.1"/>
    <property type="molecule type" value="Genomic_DNA"/>
</dbReference>
<comment type="caution">
    <text evidence="7">The sequence shown here is derived from an EMBL/GenBank/DDBJ whole genome shotgun (WGS) entry which is preliminary data.</text>
</comment>
<dbReference type="Gene3D" id="3.30.450.330">
    <property type="match status" value="1"/>
</dbReference>
<dbReference type="GO" id="GO:0051301">
    <property type="term" value="P:cell division"/>
    <property type="evidence" value="ECO:0007669"/>
    <property type="project" value="UniProtKB-KW"/>
</dbReference>
<dbReference type="InterPro" id="IPR012338">
    <property type="entry name" value="Beta-lactam/transpept-like"/>
</dbReference>
<evidence type="ECO:0000313" key="8">
    <source>
        <dbReference type="Proteomes" id="UP001206128"/>
    </source>
</evidence>
<dbReference type="SUPFAM" id="SSF56519">
    <property type="entry name" value="Penicillin binding protein dimerisation domain"/>
    <property type="match status" value="1"/>
</dbReference>
<feature type="region of interest" description="Disordered" evidence="4">
    <location>
        <begin position="1"/>
        <end position="27"/>
    </location>
</feature>
<dbReference type="InterPro" id="IPR036138">
    <property type="entry name" value="PBP_dimer_sf"/>
</dbReference>
<reference evidence="7" key="1">
    <citation type="submission" date="2022-06" db="EMBL/GenBank/DDBJ databases">
        <title>Genomic Encyclopedia of Archaeal and Bacterial Type Strains, Phase II (KMG-II): from individual species to whole genera.</title>
        <authorList>
            <person name="Goeker M."/>
        </authorList>
    </citation>
    <scope>NUCLEOTIDE SEQUENCE</scope>
    <source>
        <strain evidence="7">DSM 43935</strain>
    </source>
</reference>
<keyword evidence="7" id="KW-0131">Cell cycle</keyword>
<evidence type="ECO:0000256" key="4">
    <source>
        <dbReference type="SAM" id="MobiDB-lite"/>
    </source>
</evidence>
<comment type="subcellular location">
    <subcellularLocation>
        <location evidence="1">Membrane</location>
    </subcellularLocation>
</comment>
<keyword evidence="7" id="KW-0132">Cell division</keyword>
<dbReference type="Gene3D" id="3.90.1310.10">
    <property type="entry name" value="Penicillin-binding protein 2a (Domain 2)"/>
    <property type="match status" value="1"/>
</dbReference>
<dbReference type="Proteomes" id="UP001206128">
    <property type="component" value="Unassembled WGS sequence"/>
</dbReference>
<keyword evidence="8" id="KW-1185">Reference proteome</keyword>
<comment type="similarity">
    <text evidence="2">Belongs to the transpeptidase family.</text>
</comment>
<evidence type="ECO:0000259" key="5">
    <source>
        <dbReference type="Pfam" id="PF00905"/>
    </source>
</evidence>
<evidence type="ECO:0000256" key="1">
    <source>
        <dbReference type="ARBA" id="ARBA00004370"/>
    </source>
</evidence>
<evidence type="ECO:0000256" key="3">
    <source>
        <dbReference type="ARBA" id="ARBA00023136"/>
    </source>
</evidence>
<name>A0AAE3GKZ1_9PSEU</name>
<dbReference type="AlphaFoldDB" id="A0AAE3GKZ1"/>
<dbReference type="GO" id="GO:0071555">
    <property type="term" value="P:cell wall organization"/>
    <property type="evidence" value="ECO:0007669"/>
    <property type="project" value="TreeGrafter"/>
</dbReference>
<keyword evidence="3" id="KW-0472">Membrane</keyword>
<feature type="domain" description="Penicillin-binding protein transpeptidase" evidence="5">
    <location>
        <begin position="297"/>
        <end position="607"/>
    </location>
</feature>
<feature type="domain" description="Penicillin-binding protein dimerisation" evidence="6">
    <location>
        <begin position="82"/>
        <end position="244"/>
    </location>
</feature>